<dbReference type="RefSeq" id="WP_037164763.1">
    <property type="nucleotide sequence ID" value="NZ_CAJXID010000005.1"/>
</dbReference>
<dbReference type="SUPFAM" id="SSF55729">
    <property type="entry name" value="Acyl-CoA N-acyltransferases (Nat)"/>
    <property type="match status" value="1"/>
</dbReference>
<dbReference type="PANTHER" id="PTHR43072">
    <property type="entry name" value="N-ACETYLTRANSFERASE"/>
    <property type="match status" value="1"/>
</dbReference>
<dbReference type="AlphaFoldDB" id="A0A922TAA2"/>
<gene>
    <name evidence="2" type="ORF">GV68_18630</name>
</gene>
<name>A0A922TAA2_9HYPH</name>
<dbReference type="GO" id="GO:0016747">
    <property type="term" value="F:acyltransferase activity, transferring groups other than amino-acyl groups"/>
    <property type="evidence" value="ECO:0007669"/>
    <property type="project" value="InterPro"/>
</dbReference>
<dbReference type="EMBL" id="JOKJ01000004">
    <property type="protein sequence ID" value="KEQ10019.1"/>
    <property type="molecule type" value="Genomic_DNA"/>
</dbReference>
<dbReference type="InterPro" id="IPR016181">
    <property type="entry name" value="Acyl_CoA_acyltransferase"/>
</dbReference>
<evidence type="ECO:0000259" key="1">
    <source>
        <dbReference type="PROSITE" id="PS51186"/>
    </source>
</evidence>
<comment type="caution">
    <text evidence="2">The sequence shown here is derived from an EMBL/GenBank/DDBJ whole genome shotgun (WGS) entry which is preliminary data.</text>
</comment>
<proteinExistence type="predicted"/>
<dbReference type="Proteomes" id="UP000052167">
    <property type="component" value="Unassembled WGS sequence"/>
</dbReference>
<dbReference type="CDD" id="cd04301">
    <property type="entry name" value="NAT_SF"/>
    <property type="match status" value="1"/>
</dbReference>
<dbReference type="OrthoDB" id="5459937at2"/>
<dbReference type="InterPro" id="IPR000182">
    <property type="entry name" value="GNAT_dom"/>
</dbReference>
<accession>A0A922TAA2</accession>
<reference evidence="2 3" key="1">
    <citation type="submission" date="2014-06" db="EMBL/GenBank/DDBJ databases">
        <title>Rhizobium pelagicum/R2-400B4.</title>
        <authorList>
            <person name="Kimes N.E."/>
            <person name="Lopez-Perez M."/>
        </authorList>
    </citation>
    <scope>NUCLEOTIDE SEQUENCE [LARGE SCALE GENOMIC DNA]</scope>
    <source>
        <strain evidence="2 3">R2-400B4</strain>
    </source>
</reference>
<feature type="domain" description="N-acetyltransferase" evidence="1">
    <location>
        <begin position="3"/>
        <end position="166"/>
    </location>
</feature>
<dbReference type="Pfam" id="PF13420">
    <property type="entry name" value="Acetyltransf_4"/>
    <property type="match status" value="1"/>
</dbReference>
<dbReference type="PROSITE" id="PS51186">
    <property type="entry name" value="GNAT"/>
    <property type="match status" value="1"/>
</dbReference>
<dbReference type="Gene3D" id="3.40.630.30">
    <property type="match status" value="1"/>
</dbReference>
<protein>
    <submittedName>
        <fullName evidence="2">GCN5 family acetyltransferase</fullName>
    </submittedName>
</protein>
<sequence length="182" mass="19696">MSFSLRDARLSDLAAITAIYADSVTNGTASYEMTPPDEAEMQERFLAITSRGYPYVAAEGRDGTFLGYAYASAFRTRPAYRWLVEDSIYLAPEARGKGIGRALLAELVDRCTTLGFRQMVAVIGGASPASIALHHAQGFELSGTLKGTGFKHGRWLDTVMMQRSLGDGNTSDPDQLAYPGTL</sequence>
<dbReference type="PANTHER" id="PTHR43072:SF8">
    <property type="entry name" value="ACYLTRANSFERASE FABY-RELATED"/>
    <property type="match status" value="1"/>
</dbReference>
<organism evidence="2 3">
    <name type="scientific">Pseudorhizobium pelagicum</name>
    <dbReference type="NCBI Taxonomy" id="1509405"/>
    <lineage>
        <taxon>Bacteria</taxon>
        <taxon>Pseudomonadati</taxon>
        <taxon>Pseudomonadota</taxon>
        <taxon>Alphaproteobacteria</taxon>
        <taxon>Hyphomicrobiales</taxon>
        <taxon>Rhizobiaceae</taxon>
        <taxon>Rhizobium/Agrobacterium group</taxon>
        <taxon>Pseudorhizobium</taxon>
    </lineage>
</organism>
<evidence type="ECO:0000313" key="2">
    <source>
        <dbReference type="EMBL" id="KEQ10019.1"/>
    </source>
</evidence>
<keyword evidence="3" id="KW-1185">Reference proteome</keyword>
<evidence type="ECO:0000313" key="3">
    <source>
        <dbReference type="Proteomes" id="UP000052167"/>
    </source>
</evidence>